<gene>
    <name evidence="2" type="ORF">EJ03DRAFT_209376</name>
</gene>
<dbReference type="EMBL" id="ML995894">
    <property type="protein sequence ID" value="KAF2765338.1"/>
    <property type="molecule type" value="Genomic_DNA"/>
</dbReference>
<protein>
    <submittedName>
        <fullName evidence="2">Uncharacterized protein</fullName>
    </submittedName>
</protein>
<name>A0A6G1KYU9_9PEZI</name>
<feature type="compositionally biased region" description="Polar residues" evidence="1">
    <location>
        <begin position="46"/>
        <end position="59"/>
    </location>
</feature>
<evidence type="ECO:0000313" key="2">
    <source>
        <dbReference type="EMBL" id="KAF2765338.1"/>
    </source>
</evidence>
<feature type="region of interest" description="Disordered" evidence="1">
    <location>
        <begin position="46"/>
        <end position="83"/>
    </location>
</feature>
<accession>A0A6G1KYU9</accession>
<dbReference type="Proteomes" id="UP000799436">
    <property type="component" value="Unassembled WGS sequence"/>
</dbReference>
<keyword evidence="3" id="KW-1185">Reference proteome</keyword>
<evidence type="ECO:0000256" key="1">
    <source>
        <dbReference type="SAM" id="MobiDB-lite"/>
    </source>
</evidence>
<organism evidence="2 3">
    <name type="scientific">Teratosphaeria nubilosa</name>
    <dbReference type="NCBI Taxonomy" id="161662"/>
    <lineage>
        <taxon>Eukaryota</taxon>
        <taxon>Fungi</taxon>
        <taxon>Dikarya</taxon>
        <taxon>Ascomycota</taxon>
        <taxon>Pezizomycotina</taxon>
        <taxon>Dothideomycetes</taxon>
        <taxon>Dothideomycetidae</taxon>
        <taxon>Mycosphaerellales</taxon>
        <taxon>Teratosphaeriaceae</taxon>
        <taxon>Teratosphaeria</taxon>
    </lineage>
</organism>
<feature type="compositionally biased region" description="Basic residues" evidence="1">
    <location>
        <begin position="1"/>
        <end position="20"/>
    </location>
</feature>
<sequence>MLRRGTSVRHRSKARRHQQHMHSLLTSVCSTFHLLPVDHASHASTSFVRTAPQSSSLASANERDQSARRRGGCNSERSGPGHILTARSAARGLLALGRSLSGP</sequence>
<feature type="region of interest" description="Disordered" evidence="1">
    <location>
        <begin position="1"/>
        <end position="22"/>
    </location>
</feature>
<evidence type="ECO:0000313" key="3">
    <source>
        <dbReference type="Proteomes" id="UP000799436"/>
    </source>
</evidence>
<reference evidence="2" key="1">
    <citation type="journal article" date="2020" name="Stud. Mycol.">
        <title>101 Dothideomycetes genomes: a test case for predicting lifestyles and emergence of pathogens.</title>
        <authorList>
            <person name="Haridas S."/>
            <person name="Albert R."/>
            <person name="Binder M."/>
            <person name="Bloem J."/>
            <person name="Labutti K."/>
            <person name="Salamov A."/>
            <person name="Andreopoulos B."/>
            <person name="Baker S."/>
            <person name="Barry K."/>
            <person name="Bills G."/>
            <person name="Bluhm B."/>
            <person name="Cannon C."/>
            <person name="Castanera R."/>
            <person name="Culley D."/>
            <person name="Daum C."/>
            <person name="Ezra D."/>
            <person name="Gonzalez J."/>
            <person name="Henrissat B."/>
            <person name="Kuo A."/>
            <person name="Liang C."/>
            <person name="Lipzen A."/>
            <person name="Lutzoni F."/>
            <person name="Magnuson J."/>
            <person name="Mondo S."/>
            <person name="Nolan M."/>
            <person name="Ohm R."/>
            <person name="Pangilinan J."/>
            <person name="Park H.-J."/>
            <person name="Ramirez L."/>
            <person name="Alfaro M."/>
            <person name="Sun H."/>
            <person name="Tritt A."/>
            <person name="Yoshinaga Y."/>
            <person name="Zwiers L.-H."/>
            <person name="Turgeon B."/>
            <person name="Goodwin S."/>
            <person name="Spatafora J."/>
            <person name="Crous P."/>
            <person name="Grigoriev I."/>
        </authorList>
    </citation>
    <scope>NUCLEOTIDE SEQUENCE</scope>
    <source>
        <strain evidence="2">CBS 116005</strain>
    </source>
</reference>
<proteinExistence type="predicted"/>
<dbReference type="AlphaFoldDB" id="A0A6G1KYU9"/>